<evidence type="ECO:0000256" key="9">
    <source>
        <dbReference type="ARBA" id="ARBA00022833"/>
    </source>
</evidence>
<dbReference type="GO" id="GO:0006325">
    <property type="term" value="P:chromatin organization"/>
    <property type="evidence" value="ECO:0007669"/>
    <property type="project" value="UniProtKB-KW"/>
</dbReference>
<dbReference type="PROSITE" id="PS00518">
    <property type="entry name" value="ZF_RING_1"/>
    <property type="match status" value="1"/>
</dbReference>
<feature type="coiled-coil region" evidence="16">
    <location>
        <begin position="561"/>
        <end position="658"/>
    </location>
</feature>
<feature type="domain" description="RING-type" evidence="18">
    <location>
        <begin position="676"/>
        <end position="714"/>
    </location>
</feature>
<evidence type="ECO:0000256" key="7">
    <source>
        <dbReference type="ARBA" id="ARBA00022771"/>
    </source>
</evidence>
<protein>
    <recommendedName>
        <fullName evidence="15">E3 ubiquitin protein ligase</fullName>
        <ecNumber evidence="15">2.3.2.27</ecNumber>
    </recommendedName>
</protein>
<dbReference type="GO" id="GO:0005634">
    <property type="term" value="C:nucleus"/>
    <property type="evidence" value="ECO:0007669"/>
    <property type="project" value="UniProtKB-SubCell"/>
</dbReference>
<evidence type="ECO:0000256" key="16">
    <source>
        <dbReference type="SAM" id="Coils"/>
    </source>
</evidence>
<dbReference type="PANTHER" id="PTHR23163">
    <property type="entry name" value="RING FINGER PROTEIN-RELATED"/>
    <property type="match status" value="1"/>
</dbReference>
<feature type="compositionally biased region" description="Polar residues" evidence="17">
    <location>
        <begin position="243"/>
        <end position="253"/>
    </location>
</feature>
<evidence type="ECO:0000256" key="8">
    <source>
        <dbReference type="ARBA" id="ARBA00022786"/>
    </source>
</evidence>
<comment type="similarity">
    <text evidence="4 15">Belongs to the BRE1 family.</text>
</comment>
<name>A0A6J3M5Q2_9PEZI</name>
<evidence type="ECO:0000256" key="13">
    <source>
        <dbReference type="ARBA" id="ARBA00059679"/>
    </source>
</evidence>
<keyword evidence="12 15" id="KW-0539">Nucleus</keyword>
<dbReference type="InterPro" id="IPR013956">
    <property type="entry name" value="E3_ubiquit_lig_Bre1"/>
</dbReference>
<dbReference type="GO" id="GO:0033503">
    <property type="term" value="C:HULC complex"/>
    <property type="evidence" value="ECO:0007669"/>
    <property type="project" value="TreeGrafter"/>
</dbReference>
<comment type="subcellular location">
    <subcellularLocation>
        <location evidence="2 15">Nucleus</location>
    </subcellularLocation>
</comment>
<dbReference type="UniPathway" id="UPA00143"/>
<evidence type="ECO:0000256" key="17">
    <source>
        <dbReference type="SAM" id="MobiDB-lite"/>
    </source>
</evidence>
<comment type="function">
    <text evidence="13">E3 ubiquitin-protein ligase that mediates monoubiquitination of histone H2B to form H2BK123ub1. H2BK123ub1 gives a specific tag for epigenetic transcriptional activation and is also a prerequisite for H3K4me and H3K79me formation.</text>
</comment>
<dbReference type="GO" id="GO:0008270">
    <property type="term" value="F:zinc ion binding"/>
    <property type="evidence" value="ECO:0007669"/>
    <property type="project" value="UniProtKB-KW"/>
</dbReference>
<keyword evidence="10 15" id="KW-0156">Chromatin regulator</keyword>
<dbReference type="CDD" id="cd16499">
    <property type="entry name" value="RING-HC_Bre1-like"/>
    <property type="match status" value="1"/>
</dbReference>
<feature type="coiled-coil region" evidence="16">
    <location>
        <begin position="286"/>
        <end position="369"/>
    </location>
</feature>
<keyword evidence="11 15" id="KW-0175">Coiled coil</keyword>
<dbReference type="RefSeq" id="XP_033459895.1">
    <property type="nucleotide sequence ID" value="XM_033604839.1"/>
</dbReference>
<feature type="coiled-coil region" evidence="16">
    <location>
        <begin position="196"/>
        <end position="233"/>
    </location>
</feature>
<dbReference type="InterPro" id="IPR001841">
    <property type="entry name" value="Znf_RING"/>
</dbReference>
<evidence type="ECO:0000256" key="2">
    <source>
        <dbReference type="ARBA" id="ARBA00004123"/>
    </source>
</evidence>
<dbReference type="PANTHER" id="PTHR23163:SF0">
    <property type="entry name" value="E3 UBIQUITIN-PROTEIN LIGASE BRE1"/>
    <property type="match status" value="1"/>
</dbReference>
<dbReference type="Proteomes" id="UP000504637">
    <property type="component" value="Unplaced"/>
</dbReference>
<keyword evidence="9 15" id="KW-0862">Zinc</keyword>
<sequence length="729" mass="82496">MHSAKTAAIAILPTSKQEMDDRKRALVNDVEDLAPSRKRVKDENGASMRMSDESKEKEVEDFQKDAILRQMKEYKRQKKDAEDQYNDLQKKTRWHDDHLRTIDAWFAQLLDEVRVLASETLPTPPPSASSTAGEEIYQSALLFEDNLTFSEHLKSRSSNIKSAIRDLFGRLPATSSDVEDLRKQLVDLLAKEKEHAVSLRKALDEKESMYERLEQAMGRYMTAERKLDRAKSTQVLKLEKQAMSGNGDVTSPIKTKKDHSETNGDLDHGTGSAEIEVLRREAVAAAEKRKAQVMEVEAENDRLTNELSAARTKLASLTDDDYAETSLFKTLRSKYEDVVKTTNDLEATNAKLVQEAQRIQAERTSYRAQIDEEARLQTNEAEAASARAETDVARIRDHRDQLSTELAIARSAKDSHSLTLEQAKSLAEANHLRISSLESEVQRLKLQIGETRAEHGDLEDLGIDALRDRLRDRESQYALLSNELPSMEAAWKKTQALASKKMQEIAAWEEQIARLNAEKAKADQKYFAAMKSKDMREAELKTLKSQAARSSEIVTQLKDGEAKARELLINLERQLADSRDATTKLEQQQRSNEQKFKESTLQVDGLKKNVEDLKSLISTKDKENLELAKSKREFEENLERAKVRLEESRKQHDTLRKSRVAVSSADSDDWRKVAICPVCNANIRNTVLKLCGHVFCSSCVKDLISNRSRKCPSCGRGFGTNDQMGIVLT</sequence>
<dbReference type="GO" id="GO:0061630">
    <property type="term" value="F:ubiquitin protein ligase activity"/>
    <property type="evidence" value="ECO:0007669"/>
    <property type="project" value="UniProtKB-EC"/>
</dbReference>
<feature type="coiled-coil region" evidence="16">
    <location>
        <begin position="434"/>
        <end position="525"/>
    </location>
</feature>
<dbReference type="GO" id="GO:0016567">
    <property type="term" value="P:protein ubiquitination"/>
    <property type="evidence" value="ECO:0007669"/>
    <property type="project" value="UniProtKB-UniRule"/>
</dbReference>
<comment type="catalytic activity">
    <reaction evidence="1 15">
        <text>S-ubiquitinyl-[E2 ubiquitin-conjugating enzyme]-L-cysteine + [acceptor protein]-L-lysine = [E2 ubiquitin-conjugating enzyme]-L-cysteine + N(6)-ubiquitinyl-[acceptor protein]-L-lysine.</text>
        <dbReference type="EC" id="2.3.2.27"/>
    </reaction>
</comment>
<dbReference type="InterPro" id="IPR058643">
    <property type="entry name" value="BRE1-like_CC"/>
</dbReference>
<dbReference type="GeneID" id="54362639"/>
<evidence type="ECO:0000256" key="11">
    <source>
        <dbReference type="ARBA" id="ARBA00023054"/>
    </source>
</evidence>
<feature type="region of interest" description="Disordered" evidence="17">
    <location>
        <begin position="34"/>
        <end position="62"/>
    </location>
</feature>
<dbReference type="PROSITE" id="PS50089">
    <property type="entry name" value="ZF_RING_2"/>
    <property type="match status" value="1"/>
</dbReference>
<evidence type="ECO:0000256" key="12">
    <source>
        <dbReference type="ARBA" id="ARBA00023242"/>
    </source>
</evidence>
<evidence type="ECO:0000256" key="3">
    <source>
        <dbReference type="ARBA" id="ARBA00004906"/>
    </source>
</evidence>
<gene>
    <name evidence="20" type="ORF">K489DRAFT_380237</name>
</gene>
<dbReference type="InterPro" id="IPR017907">
    <property type="entry name" value="Znf_RING_CS"/>
</dbReference>
<keyword evidence="7 14" id="KW-0863">Zinc-finger</keyword>
<keyword evidence="19" id="KW-1185">Reference proteome</keyword>
<dbReference type="OrthoDB" id="654191at2759"/>
<dbReference type="AlphaFoldDB" id="A0A6J3M5Q2"/>
<dbReference type="Gene3D" id="3.30.40.10">
    <property type="entry name" value="Zinc/RING finger domain, C3HC4 (zinc finger)"/>
    <property type="match status" value="1"/>
</dbReference>
<dbReference type="Pfam" id="PF26095">
    <property type="entry name" value="CC_Bre1"/>
    <property type="match status" value="1"/>
</dbReference>
<evidence type="ECO:0000256" key="10">
    <source>
        <dbReference type="ARBA" id="ARBA00022853"/>
    </source>
</evidence>
<feature type="coiled-coil region" evidence="16">
    <location>
        <begin position="64"/>
        <end position="91"/>
    </location>
</feature>
<feature type="region of interest" description="Disordered" evidence="17">
    <location>
        <begin position="243"/>
        <end position="270"/>
    </location>
</feature>
<evidence type="ECO:0000256" key="1">
    <source>
        <dbReference type="ARBA" id="ARBA00000900"/>
    </source>
</evidence>
<dbReference type="SMART" id="SM00184">
    <property type="entry name" value="RING"/>
    <property type="match status" value="1"/>
</dbReference>
<feature type="compositionally biased region" description="Basic and acidic residues" evidence="17">
    <location>
        <begin position="40"/>
        <end position="62"/>
    </location>
</feature>
<dbReference type="InterPro" id="IPR018957">
    <property type="entry name" value="Znf_C3HC4_RING-type"/>
</dbReference>
<evidence type="ECO:0000256" key="14">
    <source>
        <dbReference type="PROSITE-ProRule" id="PRU00175"/>
    </source>
</evidence>
<dbReference type="EC" id="2.3.2.27" evidence="15"/>
<keyword evidence="6 15" id="KW-0479">Metal-binding</keyword>
<evidence type="ECO:0000256" key="6">
    <source>
        <dbReference type="ARBA" id="ARBA00022723"/>
    </source>
</evidence>
<evidence type="ECO:0000256" key="15">
    <source>
        <dbReference type="RuleBase" id="RU365038"/>
    </source>
</evidence>
<feature type="compositionally biased region" description="Basic and acidic residues" evidence="17">
    <location>
        <begin position="258"/>
        <end position="268"/>
    </location>
</feature>
<reference evidence="20" key="2">
    <citation type="submission" date="2020-04" db="EMBL/GenBank/DDBJ databases">
        <authorList>
            <consortium name="NCBI Genome Project"/>
        </authorList>
    </citation>
    <scope>NUCLEOTIDE SEQUENCE</scope>
    <source>
        <strain evidence="20">CBS 342.82</strain>
    </source>
</reference>
<evidence type="ECO:0000313" key="19">
    <source>
        <dbReference type="Proteomes" id="UP000504637"/>
    </source>
</evidence>
<dbReference type="SUPFAM" id="SSF57850">
    <property type="entry name" value="RING/U-box"/>
    <property type="match status" value="1"/>
</dbReference>
<organism evidence="20">
    <name type="scientific">Dissoconium aciculare CBS 342.82</name>
    <dbReference type="NCBI Taxonomy" id="1314786"/>
    <lineage>
        <taxon>Eukaryota</taxon>
        <taxon>Fungi</taxon>
        <taxon>Dikarya</taxon>
        <taxon>Ascomycota</taxon>
        <taxon>Pezizomycotina</taxon>
        <taxon>Dothideomycetes</taxon>
        <taxon>Dothideomycetidae</taxon>
        <taxon>Mycosphaerellales</taxon>
        <taxon>Dissoconiaceae</taxon>
        <taxon>Dissoconium</taxon>
    </lineage>
</organism>
<keyword evidence="5 15" id="KW-0808">Transferase</keyword>
<dbReference type="Pfam" id="PF08647">
    <property type="entry name" value="BRE1"/>
    <property type="match status" value="1"/>
</dbReference>
<dbReference type="InterPro" id="IPR013083">
    <property type="entry name" value="Znf_RING/FYVE/PHD"/>
</dbReference>
<reference evidence="20" key="3">
    <citation type="submission" date="2025-08" db="UniProtKB">
        <authorList>
            <consortium name="RefSeq"/>
        </authorList>
    </citation>
    <scope>IDENTIFICATION</scope>
    <source>
        <strain evidence="20">CBS 342.82</strain>
    </source>
</reference>
<proteinExistence type="inferred from homology"/>
<evidence type="ECO:0000259" key="18">
    <source>
        <dbReference type="PROSITE" id="PS50089"/>
    </source>
</evidence>
<evidence type="ECO:0000313" key="20">
    <source>
        <dbReference type="RefSeq" id="XP_033459895.1"/>
    </source>
</evidence>
<comment type="pathway">
    <text evidence="3 15">Protein modification; protein ubiquitination.</text>
</comment>
<accession>A0A6J3M5Q2</accession>
<evidence type="ECO:0000256" key="5">
    <source>
        <dbReference type="ARBA" id="ARBA00022679"/>
    </source>
</evidence>
<evidence type="ECO:0000256" key="4">
    <source>
        <dbReference type="ARBA" id="ARBA00005555"/>
    </source>
</evidence>
<dbReference type="Pfam" id="PF00097">
    <property type="entry name" value="zf-C3HC4"/>
    <property type="match status" value="1"/>
</dbReference>
<reference evidence="20" key="1">
    <citation type="submission" date="2020-01" db="EMBL/GenBank/DDBJ databases">
        <authorList>
            <consortium name="DOE Joint Genome Institute"/>
            <person name="Haridas S."/>
            <person name="Albert R."/>
            <person name="Binder M."/>
            <person name="Bloem J."/>
            <person name="Labutti K."/>
            <person name="Salamov A."/>
            <person name="Andreopoulos B."/>
            <person name="Baker S.E."/>
            <person name="Barry K."/>
            <person name="Bills G."/>
            <person name="Bluhm B.H."/>
            <person name="Cannon C."/>
            <person name="Castanera R."/>
            <person name="Culley D.E."/>
            <person name="Daum C."/>
            <person name="Ezra D."/>
            <person name="Gonzalez J.B."/>
            <person name="Henrissat B."/>
            <person name="Kuo A."/>
            <person name="Liang C."/>
            <person name="Lipzen A."/>
            <person name="Lutzoni F."/>
            <person name="Magnuson J."/>
            <person name="Mondo S."/>
            <person name="Nolan M."/>
            <person name="Ohm R."/>
            <person name="Pangilinan J."/>
            <person name="Park H.-J."/>
            <person name="Ramirez L."/>
            <person name="Alfaro M."/>
            <person name="Sun H."/>
            <person name="Tritt A."/>
            <person name="Yoshinaga Y."/>
            <person name="Zwiers L.-H."/>
            <person name="Turgeon B.G."/>
            <person name="Goodwin S.B."/>
            <person name="Spatafora J.W."/>
            <person name="Crous P.W."/>
            <person name="Grigoriev I.V."/>
        </authorList>
    </citation>
    <scope>NUCLEOTIDE SEQUENCE</scope>
    <source>
        <strain evidence="20">CBS 342.82</strain>
    </source>
</reference>
<keyword evidence="8 15" id="KW-0833">Ubl conjugation pathway</keyword>